<dbReference type="EMBL" id="BAAABL010000002">
    <property type="protein sequence ID" value="GAA0289713.1"/>
    <property type="molecule type" value="Genomic_DNA"/>
</dbReference>
<protein>
    <submittedName>
        <fullName evidence="2">Uncharacterized protein</fullName>
    </submittedName>
</protein>
<feature type="region of interest" description="Disordered" evidence="1">
    <location>
        <begin position="1"/>
        <end position="48"/>
    </location>
</feature>
<sequence length="48" mass="5443">MSSLSDRLNTEDEIPTLREPDDLDNPDPMYAPFELKESSRSAKLSETT</sequence>
<proteinExistence type="predicted"/>
<evidence type="ECO:0000256" key="1">
    <source>
        <dbReference type="SAM" id="MobiDB-lite"/>
    </source>
</evidence>
<comment type="caution">
    <text evidence="2">The sequence shown here is derived from an EMBL/GenBank/DDBJ whole genome shotgun (WGS) entry which is preliminary data.</text>
</comment>
<dbReference type="Proteomes" id="UP001500837">
    <property type="component" value="Unassembled WGS sequence"/>
</dbReference>
<evidence type="ECO:0000313" key="3">
    <source>
        <dbReference type="Proteomes" id="UP001500837"/>
    </source>
</evidence>
<organism evidence="2 3">
    <name type="scientific">Halarchaeum salinum</name>
    <dbReference type="NCBI Taxonomy" id="489912"/>
    <lineage>
        <taxon>Archaea</taxon>
        <taxon>Methanobacteriati</taxon>
        <taxon>Methanobacteriota</taxon>
        <taxon>Stenosarchaea group</taxon>
        <taxon>Halobacteria</taxon>
        <taxon>Halobacteriales</taxon>
        <taxon>Halobacteriaceae</taxon>
    </lineage>
</organism>
<evidence type="ECO:0000313" key="2">
    <source>
        <dbReference type="EMBL" id="GAA0289713.1"/>
    </source>
</evidence>
<keyword evidence="3" id="KW-1185">Reference proteome</keyword>
<name>A0AAV3S4Q1_9EURY</name>
<accession>A0AAV3S4Q1</accession>
<reference evidence="2 3" key="1">
    <citation type="journal article" date="2019" name="Int. J. Syst. Evol. Microbiol.">
        <title>The Global Catalogue of Microorganisms (GCM) 10K type strain sequencing project: providing services to taxonomists for standard genome sequencing and annotation.</title>
        <authorList>
            <consortium name="The Broad Institute Genomics Platform"/>
            <consortium name="The Broad Institute Genome Sequencing Center for Infectious Disease"/>
            <person name="Wu L."/>
            <person name="Ma J."/>
        </authorList>
    </citation>
    <scope>NUCLEOTIDE SEQUENCE [LARGE SCALE GENOMIC DNA]</scope>
    <source>
        <strain evidence="2 3">JCM 16330</strain>
    </source>
</reference>
<gene>
    <name evidence="2" type="ORF">GCM10009066_00310</name>
</gene>
<dbReference type="AlphaFoldDB" id="A0AAV3S4Q1"/>